<name>A0ABY3TJ91_9MYCO</name>
<accession>A0ABY3TJ91</accession>
<keyword evidence="3" id="KW-1185">Reference proteome</keyword>
<dbReference type="EMBL" id="CP092362">
    <property type="protein sequence ID" value="ULN41516.1"/>
    <property type="molecule type" value="Genomic_DNA"/>
</dbReference>
<organism evidence="2 3">
    <name type="scientific">Mycolicibacterium crocinum</name>
    <dbReference type="NCBI Taxonomy" id="388459"/>
    <lineage>
        <taxon>Bacteria</taxon>
        <taxon>Bacillati</taxon>
        <taxon>Actinomycetota</taxon>
        <taxon>Actinomycetes</taxon>
        <taxon>Mycobacteriales</taxon>
        <taxon>Mycobacteriaceae</taxon>
        <taxon>Mycolicibacterium</taxon>
    </lineage>
</organism>
<dbReference type="RefSeq" id="WP_240178085.1">
    <property type="nucleotide sequence ID" value="NZ_CP092362.2"/>
</dbReference>
<evidence type="ECO:0008006" key="4">
    <source>
        <dbReference type="Google" id="ProtNLM"/>
    </source>
</evidence>
<evidence type="ECO:0000313" key="2">
    <source>
        <dbReference type="EMBL" id="ULN41516.1"/>
    </source>
</evidence>
<reference evidence="2" key="1">
    <citation type="submission" date="2022-08" db="EMBL/GenBank/DDBJ databases">
        <title>Whole genome sequencing of non-tuberculosis mycobacteria type-strains.</title>
        <authorList>
            <person name="Igarashi Y."/>
            <person name="Osugi A."/>
            <person name="Mitarai S."/>
        </authorList>
    </citation>
    <scope>NUCLEOTIDE SEQUENCE</scope>
    <source>
        <strain evidence="2">JCM 16369</strain>
    </source>
</reference>
<feature type="region of interest" description="Disordered" evidence="1">
    <location>
        <begin position="64"/>
        <end position="83"/>
    </location>
</feature>
<gene>
    <name evidence="2" type="ORF">MI149_28840</name>
</gene>
<protein>
    <recommendedName>
        <fullName evidence="4">Oxidoreductase</fullName>
    </recommendedName>
</protein>
<proteinExistence type="predicted"/>
<evidence type="ECO:0000256" key="1">
    <source>
        <dbReference type="SAM" id="MobiDB-lite"/>
    </source>
</evidence>
<dbReference type="Proteomes" id="UP001055337">
    <property type="component" value="Chromosome"/>
</dbReference>
<sequence>MTDTTARIDEVAPGDVITLDRGSGEQACKVVHTDATESGFLITVEADDGETFDLELAAGTAVKRSLESKWESSQSPTPHSPPR</sequence>
<evidence type="ECO:0000313" key="3">
    <source>
        <dbReference type="Proteomes" id="UP001055337"/>
    </source>
</evidence>